<keyword evidence="4" id="KW-1185">Reference proteome</keyword>
<evidence type="ECO:0000313" key="4">
    <source>
        <dbReference type="Proteomes" id="UP000272622"/>
    </source>
</evidence>
<gene>
    <name evidence="3" type="ORF">EI693_15085</name>
</gene>
<dbReference type="EMBL" id="CP034337">
    <property type="protein sequence ID" value="AZL74326.1"/>
    <property type="molecule type" value="Genomic_DNA"/>
</dbReference>
<feature type="region of interest" description="Disordered" evidence="1">
    <location>
        <begin position="73"/>
        <end position="96"/>
    </location>
</feature>
<feature type="chain" id="PRO_5047476299" evidence="2">
    <location>
        <begin position="36"/>
        <end position="96"/>
    </location>
</feature>
<sequence length="96" mass="10478">MNFVLPRETSKTIQGNCMRRAVLIGLMTCAGMAQAAGNDGTPDMWRVDEVSRSPFAQPDSRIESSQLARIGHLPKLPCPEGTKEVGDDCEPLAEFE</sequence>
<reference evidence="3 4" key="1">
    <citation type="submission" date="2018-12" db="EMBL/GenBank/DDBJ databases">
        <authorList>
            <person name="Li S."/>
            <person name="Yang R."/>
            <person name="Chen G."/>
            <person name="Zou L."/>
            <person name="Zhang C."/>
            <person name="Chen Y."/>
            <person name="Liu Z."/>
            <person name="Li Y."/>
            <person name="Yan Y."/>
            <person name="Huang M."/>
            <person name="Chen T."/>
        </authorList>
    </citation>
    <scope>NUCLEOTIDE SEQUENCE [LARGE SCALE GENOMIC DNA]</scope>
    <source>
        <strain evidence="3 4">2014</strain>
    </source>
</reference>
<feature type="compositionally biased region" description="Acidic residues" evidence="1">
    <location>
        <begin position="87"/>
        <end position="96"/>
    </location>
</feature>
<protein>
    <submittedName>
        <fullName evidence="3">Uncharacterized protein</fullName>
    </submittedName>
</protein>
<dbReference type="RefSeq" id="WP_125464406.1">
    <property type="nucleotide sequence ID" value="NZ_CP034337.1"/>
</dbReference>
<dbReference type="Proteomes" id="UP000272622">
    <property type="component" value="Chromosome"/>
</dbReference>
<evidence type="ECO:0000313" key="3">
    <source>
        <dbReference type="EMBL" id="AZL74326.1"/>
    </source>
</evidence>
<name>A0ABM7CSB4_9PSED</name>
<feature type="signal peptide" evidence="2">
    <location>
        <begin position="1"/>
        <end position="35"/>
    </location>
</feature>
<accession>A0ABM7CSB4</accession>
<proteinExistence type="predicted"/>
<keyword evidence="2" id="KW-0732">Signal</keyword>
<evidence type="ECO:0000256" key="1">
    <source>
        <dbReference type="SAM" id="MobiDB-lite"/>
    </source>
</evidence>
<evidence type="ECO:0000256" key="2">
    <source>
        <dbReference type="SAM" id="SignalP"/>
    </source>
</evidence>
<organism evidence="3 4">
    <name type="scientific">Pseudomonas oryziphila</name>
    <dbReference type="NCBI Taxonomy" id="2894079"/>
    <lineage>
        <taxon>Bacteria</taxon>
        <taxon>Pseudomonadati</taxon>
        <taxon>Pseudomonadota</taxon>
        <taxon>Gammaproteobacteria</taxon>
        <taxon>Pseudomonadales</taxon>
        <taxon>Pseudomonadaceae</taxon>
        <taxon>Pseudomonas</taxon>
    </lineage>
</organism>